<feature type="compositionally biased region" description="Low complexity" evidence="1">
    <location>
        <begin position="78"/>
        <end position="103"/>
    </location>
</feature>
<reference evidence="3 4" key="1">
    <citation type="submission" date="2020-08" db="EMBL/GenBank/DDBJ databases">
        <title>Genomic Encyclopedia of Type Strains, Phase IV (KMG-IV): sequencing the most valuable type-strain genomes for metagenomic binning, comparative biology and taxonomic classification.</title>
        <authorList>
            <person name="Goeker M."/>
        </authorList>
    </citation>
    <scope>NUCLEOTIDE SEQUENCE [LARGE SCALE GENOMIC DNA]</scope>
    <source>
        <strain evidence="3 4">DSM 16268</strain>
    </source>
</reference>
<feature type="transmembrane region" description="Helical" evidence="2">
    <location>
        <begin position="190"/>
        <end position="210"/>
    </location>
</feature>
<evidence type="ECO:0000313" key="3">
    <source>
        <dbReference type="EMBL" id="MBB5753328.1"/>
    </source>
</evidence>
<keyword evidence="2" id="KW-1133">Transmembrane helix</keyword>
<feature type="compositionally biased region" description="Basic and acidic residues" evidence="1">
    <location>
        <begin position="118"/>
        <end position="128"/>
    </location>
</feature>
<accession>A0A7W9FME1</accession>
<evidence type="ECO:0000313" key="4">
    <source>
        <dbReference type="Proteomes" id="UP000523821"/>
    </source>
</evidence>
<keyword evidence="4" id="KW-1185">Reference proteome</keyword>
<evidence type="ECO:0000256" key="1">
    <source>
        <dbReference type="SAM" id="MobiDB-lite"/>
    </source>
</evidence>
<name>A0A7W9FME1_9HYPH</name>
<dbReference type="RefSeq" id="WP_183856034.1">
    <property type="nucleotide sequence ID" value="NZ_JACHOO010000004.1"/>
</dbReference>
<dbReference type="Proteomes" id="UP000523821">
    <property type="component" value="Unassembled WGS sequence"/>
</dbReference>
<dbReference type="EMBL" id="JACHOO010000004">
    <property type="protein sequence ID" value="MBB5753328.1"/>
    <property type="molecule type" value="Genomic_DNA"/>
</dbReference>
<sequence>MTQFYAVLRRSMAHLPADDPASRARAFASAREAMVRLLWSYDPPLTRDEIDARLGDFDSAVDRIEIEIASGGLEPAFAEQEAETAAPAPAGARPGDDGGLPAAWHDDPAPFEAGTAWRADEGRDRFATETEVAWGRMEPEEADDEEEKDGDGEAGPRGAAHPERDGGVGWGSGFLARFGGDVAARSPSTLLAGVGATLVILGLVWCVWFVSSLIEQAGAPQLADPNALPALPEEKVVAPAKPTVQELVDDGATQVSVAAVDAPAGDAPEGTIVLFDGRDPTVFQSAPANPVRFDGGPDQGFVRISTSTSSTGTRLNVGRGAFERLAGQTIRLIVVARGSPDRPSGSFRFTYQNGRTVGPWIIGRPDAEWQTFSATWAVPPDRGAGPENDLLLIEPGVPGDGTAIDVRGVRIEIIGKTPEDDPVSPPAETSGPTETPL</sequence>
<feature type="region of interest" description="Disordered" evidence="1">
    <location>
        <begin position="415"/>
        <end position="437"/>
    </location>
</feature>
<keyword evidence="2" id="KW-0812">Transmembrane</keyword>
<protein>
    <submittedName>
        <fullName evidence="3">Uncharacterized protein</fullName>
    </submittedName>
</protein>
<organism evidence="3 4">
    <name type="scientific">Prosthecomicrobium pneumaticum</name>
    <dbReference type="NCBI Taxonomy" id="81895"/>
    <lineage>
        <taxon>Bacteria</taxon>
        <taxon>Pseudomonadati</taxon>
        <taxon>Pseudomonadota</taxon>
        <taxon>Alphaproteobacteria</taxon>
        <taxon>Hyphomicrobiales</taxon>
        <taxon>Kaistiaceae</taxon>
        <taxon>Prosthecomicrobium</taxon>
    </lineage>
</organism>
<keyword evidence="2" id="KW-0472">Membrane</keyword>
<dbReference type="AlphaFoldDB" id="A0A7W9FME1"/>
<feature type="region of interest" description="Disordered" evidence="1">
    <location>
        <begin position="78"/>
        <end position="166"/>
    </location>
</feature>
<proteinExistence type="predicted"/>
<comment type="caution">
    <text evidence="3">The sequence shown here is derived from an EMBL/GenBank/DDBJ whole genome shotgun (WGS) entry which is preliminary data.</text>
</comment>
<gene>
    <name evidence="3" type="ORF">GGQ63_002394</name>
</gene>
<feature type="compositionally biased region" description="Acidic residues" evidence="1">
    <location>
        <begin position="140"/>
        <end position="152"/>
    </location>
</feature>
<evidence type="ECO:0000256" key="2">
    <source>
        <dbReference type="SAM" id="Phobius"/>
    </source>
</evidence>